<keyword evidence="8" id="KW-0408">Iron</keyword>
<keyword evidence="11 14" id="KW-0472">Membrane</keyword>
<feature type="domain" description="TonB-dependent receptor-like beta-barrel" evidence="18">
    <location>
        <begin position="270"/>
        <end position="691"/>
    </location>
</feature>
<dbReference type="OrthoDB" id="8663017at2"/>
<keyword evidence="21" id="KW-1185">Reference proteome</keyword>
<dbReference type="InterPro" id="IPR037066">
    <property type="entry name" value="Plug_dom_sf"/>
</dbReference>
<dbReference type="GO" id="GO:0009279">
    <property type="term" value="C:cell outer membrane"/>
    <property type="evidence" value="ECO:0007669"/>
    <property type="project" value="UniProtKB-SubCell"/>
</dbReference>
<evidence type="ECO:0000256" key="5">
    <source>
        <dbReference type="ARBA" id="ARBA00022496"/>
    </source>
</evidence>
<evidence type="ECO:0000256" key="10">
    <source>
        <dbReference type="ARBA" id="ARBA00023077"/>
    </source>
</evidence>
<evidence type="ECO:0000259" key="18">
    <source>
        <dbReference type="Pfam" id="PF00593"/>
    </source>
</evidence>
<dbReference type="RefSeq" id="WP_070969250.1">
    <property type="nucleotide sequence ID" value="NZ_CP017715.1"/>
</dbReference>
<dbReference type="PROSITE" id="PS52016">
    <property type="entry name" value="TONB_DEPENDENT_REC_3"/>
    <property type="match status" value="1"/>
</dbReference>
<dbReference type="NCBIfam" id="TIGR01783">
    <property type="entry name" value="TonB-siderophor"/>
    <property type="match status" value="1"/>
</dbReference>
<dbReference type="EMBL" id="CP017715">
    <property type="protein sequence ID" value="AOY88466.1"/>
    <property type="molecule type" value="Genomic_DNA"/>
</dbReference>
<evidence type="ECO:0000256" key="13">
    <source>
        <dbReference type="ARBA" id="ARBA00023237"/>
    </source>
</evidence>
<comment type="similarity">
    <text evidence="2 14 15">Belongs to the TonB-dependent receptor family.</text>
</comment>
<dbReference type="GO" id="GO:0015891">
    <property type="term" value="P:siderophore transport"/>
    <property type="evidence" value="ECO:0007669"/>
    <property type="project" value="InterPro"/>
</dbReference>
<keyword evidence="5" id="KW-0410">Iron transport</keyword>
<dbReference type="Pfam" id="PF07715">
    <property type="entry name" value="Plug"/>
    <property type="match status" value="1"/>
</dbReference>
<dbReference type="InterPro" id="IPR010105">
    <property type="entry name" value="TonB_sidphr_rcpt"/>
</dbReference>
<evidence type="ECO:0000256" key="15">
    <source>
        <dbReference type="RuleBase" id="RU003357"/>
    </source>
</evidence>
<evidence type="ECO:0000313" key="20">
    <source>
        <dbReference type="EMBL" id="AOY88466.1"/>
    </source>
</evidence>
<dbReference type="KEGG" id="msq:BKP64_09980"/>
<sequence length="725" mass="79273">MSRNTEAAFRRNALISAMLAATLPGLALAQEEQPVFLNALEVSADRAPASSEQSRSYGVEATTTTLKMGLGHRETPQAVTVVTREQMDDFAQNDINSVLEGTTGVTVESVETDRTYYTSRGFDINNFQYDGVGLPAVYDNVQGELDTAFFDRIEVVRGANGLMTGSGSPAATVNFIRKRPTAETNGSVAVTGGSWDKKRIVGDVSGALSESGAVRGRVVAGYVDKGSYLDRYNNEKQMFYGVIEADLTDTTLLTLGHSIQTSDTDSPLWGALPLFFTDGTATDYARSTSTASDWSYWDNTQNNSFVELQQQLAGGWRAQGTVFRLENDSTSELFYQYGTPDPQTGLGLLAYPSQYDLNVEQWVVDTYATGPFKLANRTHELVLGASWSRSETVDRSRYDSSTGTAMPPLDQWDGSFPRPSYDNGAQGSDWSDREVATYAAARWTLTNRLTAITGLRLTWLDSEGESYGLTKATSYNAETTPYAGLIYDISDNHSVYASYTEIFTPQTELDINRDRLDPIDGVNYELGLKSEFVDDRVKTTVALFQTEQQNVAEAVGTYPNSPDVYYRVIDGLQSQGVELEVVGDVTDRVQLFAGYTFVDIEDADGNAAKSFVPEHLAQLRGTWKVPGIGGLKVGSEIRWQSGISQEQGVATTGPNAGATIVTEQDSYAVVDLMASYDFAHHWNATLNVNNVTDEKYIESLKKFGASAQGFYGEPANASLTVSWVY</sequence>
<evidence type="ECO:0000256" key="12">
    <source>
        <dbReference type="ARBA" id="ARBA00023170"/>
    </source>
</evidence>
<dbReference type="Pfam" id="PF00593">
    <property type="entry name" value="TonB_dep_Rec_b-barrel"/>
    <property type="match status" value="1"/>
</dbReference>
<evidence type="ECO:0000256" key="6">
    <source>
        <dbReference type="ARBA" id="ARBA00022692"/>
    </source>
</evidence>
<dbReference type="InterPro" id="IPR039426">
    <property type="entry name" value="TonB-dep_rcpt-like"/>
</dbReference>
<keyword evidence="3 14" id="KW-0813">Transport</keyword>
<keyword evidence="10 15" id="KW-0798">TonB box</keyword>
<evidence type="ECO:0000256" key="1">
    <source>
        <dbReference type="ARBA" id="ARBA00004571"/>
    </source>
</evidence>
<dbReference type="InterPro" id="IPR012910">
    <property type="entry name" value="Plug_dom"/>
</dbReference>
<dbReference type="Gene3D" id="2.170.130.10">
    <property type="entry name" value="TonB-dependent receptor, plug domain"/>
    <property type="match status" value="1"/>
</dbReference>
<keyword evidence="6 14" id="KW-0812">Transmembrane</keyword>
<name>A0A1D9GLE3_9GAMM</name>
<dbReference type="Proteomes" id="UP000177445">
    <property type="component" value="Chromosome"/>
</dbReference>
<evidence type="ECO:0000259" key="19">
    <source>
        <dbReference type="Pfam" id="PF07715"/>
    </source>
</evidence>
<dbReference type="PANTHER" id="PTHR32552">
    <property type="entry name" value="FERRICHROME IRON RECEPTOR-RELATED"/>
    <property type="match status" value="1"/>
</dbReference>
<feature type="region of interest" description="Disordered" evidence="16">
    <location>
        <begin position="394"/>
        <end position="414"/>
    </location>
</feature>
<dbReference type="InterPro" id="IPR036942">
    <property type="entry name" value="Beta-barrel_TonB_sf"/>
</dbReference>
<gene>
    <name evidence="20" type="ORF">BKP64_09980</name>
</gene>
<evidence type="ECO:0000256" key="8">
    <source>
        <dbReference type="ARBA" id="ARBA00023004"/>
    </source>
</evidence>
<evidence type="ECO:0000256" key="11">
    <source>
        <dbReference type="ARBA" id="ARBA00023136"/>
    </source>
</evidence>
<evidence type="ECO:0000256" key="14">
    <source>
        <dbReference type="PROSITE-ProRule" id="PRU01360"/>
    </source>
</evidence>
<protein>
    <submittedName>
        <fullName evidence="20">TonB-dependent receptor</fullName>
    </submittedName>
</protein>
<dbReference type="GO" id="GO:0038023">
    <property type="term" value="F:signaling receptor activity"/>
    <property type="evidence" value="ECO:0007669"/>
    <property type="project" value="InterPro"/>
</dbReference>
<keyword evidence="12 20" id="KW-0675">Receptor</keyword>
<dbReference type="AlphaFoldDB" id="A0A1D9GLE3"/>
<evidence type="ECO:0000256" key="4">
    <source>
        <dbReference type="ARBA" id="ARBA00022452"/>
    </source>
</evidence>
<proteinExistence type="inferred from homology"/>
<dbReference type="CDD" id="cd01347">
    <property type="entry name" value="ligand_gated_channel"/>
    <property type="match status" value="1"/>
</dbReference>
<evidence type="ECO:0000256" key="2">
    <source>
        <dbReference type="ARBA" id="ARBA00009810"/>
    </source>
</evidence>
<accession>A0A1D9GLE3</accession>
<keyword evidence="4 14" id="KW-1134">Transmembrane beta strand</keyword>
<dbReference type="PANTHER" id="PTHR32552:SF74">
    <property type="entry name" value="HYDROXAMATE SIDEROPHORE RECEPTOR FHUE"/>
    <property type="match status" value="1"/>
</dbReference>
<evidence type="ECO:0000256" key="16">
    <source>
        <dbReference type="SAM" id="MobiDB-lite"/>
    </source>
</evidence>
<feature type="domain" description="TonB-dependent receptor plug" evidence="19">
    <location>
        <begin position="73"/>
        <end position="171"/>
    </location>
</feature>
<reference evidence="20 21" key="1">
    <citation type="submission" date="2016-10" db="EMBL/GenBank/DDBJ databases">
        <title>Marinobacter salinus sp. nov., a moderately halophilic bacterium isolated from a tidal flat environment.</title>
        <authorList>
            <person name="Park S.-J."/>
        </authorList>
    </citation>
    <scope>NUCLEOTIDE SEQUENCE [LARGE SCALE GENOMIC DNA]</scope>
    <source>
        <strain evidence="20 21">Hb8</strain>
    </source>
</reference>
<evidence type="ECO:0000256" key="9">
    <source>
        <dbReference type="ARBA" id="ARBA00023065"/>
    </source>
</evidence>
<dbReference type="InterPro" id="IPR000531">
    <property type="entry name" value="Beta-barrel_TonB"/>
</dbReference>
<organism evidence="20 21">
    <name type="scientific">Marinobacter salinus</name>
    <dbReference type="NCBI Taxonomy" id="1874317"/>
    <lineage>
        <taxon>Bacteria</taxon>
        <taxon>Pseudomonadati</taxon>
        <taxon>Pseudomonadota</taxon>
        <taxon>Gammaproteobacteria</taxon>
        <taxon>Pseudomonadales</taxon>
        <taxon>Marinobacteraceae</taxon>
        <taxon>Marinobacter</taxon>
    </lineage>
</organism>
<evidence type="ECO:0000256" key="7">
    <source>
        <dbReference type="ARBA" id="ARBA00022729"/>
    </source>
</evidence>
<evidence type="ECO:0000313" key="21">
    <source>
        <dbReference type="Proteomes" id="UP000177445"/>
    </source>
</evidence>
<dbReference type="GO" id="GO:0015344">
    <property type="term" value="F:siderophore uptake transmembrane transporter activity"/>
    <property type="evidence" value="ECO:0007669"/>
    <property type="project" value="TreeGrafter"/>
</dbReference>
<dbReference type="Gene3D" id="2.40.170.20">
    <property type="entry name" value="TonB-dependent receptor, beta-barrel domain"/>
    <property type="match status" value="1"/>
</dbReference>
<feature type="chain" id="PRO_5009441966" evidence="17">
    <location>
        <begin position="30"/>
        <end position="725"/>
    </location>
</feature>
<keyword evidence="9" id="KW-0406">Ion transport</keyword>
<feature type="signal peptide" evidence="17">
    <location>
        <begin position="1"/>
        <end position="29"/>
    </location>
</feature>
<dbReference type="FunFam" id="2.170.130.10:FF:000010">
    <property type="entry name" value="Ferripyoverdine receptor"/>
    <property type="match status" value="1"/>
</dbReference>
<keyword evidence="7 17" id="KW-0732">Signal</keyword>
<comment type="subcellular location">
    <subcellularLocation>
        <location evidence="1 14">Cell outer membrane</location>
        <topology evidence="1 14">Multi-pass membrane protein</topology>
    </subcellularLocation>
</comment>
<evidence type="ECO:0000256" key="17">
    <source>
        <dbReference type="SAM" id="SignalP"/>
    </source>
</evidence>
<dbReference type="STRING" id="1874317.BKP64_09980"/>
<dbReference type="SUPFAM" id="SSF56935">
    <property type="entry name" value="Porins"/>
    <property type="match status" value="1"/>
</dbReference>
<evidence type="ECO:0000256" key="3">
    <source>
        <dbReference type="ARBA" id="ARBA00022448"/>
    </source>
</evidence>
<keyword evidence="13 14" id="KW-0998">Cell outer membrane</keyword>